<dbReference type="PANTHER" id="PTHR24321:SF8">
    <property type="entry name" value="ESTRADIOL 17-BETA-DEHYDROGENASE 8-RELATED"/>
    <property type="match status" value="1"/>
</dbReference>
<name>K9EH30_9ACTO</name>
<dbReference type="PANTHER" id="PTHR24321">
    <property type="entry name" value="DEHYDROGENASES, SHORT CHAIN"/>
    <property type="match status" value="1"/>
</dbReference>
<dbReference type="SUPFAM" id="SSF51735">
    <property type="entry name" value="NAD(P)-binding Rossmann-fold domains"/>
    <property type="match status" value="1"/>
</dbReference>
<evidence type="ECO:0000256" key="2">
    <source>
        <dbReference type="ARBA" id="ARBA00023002"/>
    </source>
</evidence>
<keyword evidence="4" id="KW-1185">Reference proteome</keyword>
<dbReference type="EMBL" id="AGWL01000001">
    <property type="protein sequence ID" value="EKU95943.1"/>
    <property type="molecule type" value="Genomic_DNA"/>
</dbReference>
<dbReference type="PRINTS" id="PR00081">
    <property type="entry name" value="GDHRDH"/>
</dbReference>
<gene>
    <name evidence="3" type="ORF">HMPREF9233_00031</name>
</gene>
<dbReference type="Proteomes" id="UP000009888">
    <property type="component" value="Unassembled WGS sequence"/>
</dbReference>
<proteinExistence type="inferred from homology"/>
<dbReference type="Gene3D" id="3.40.50.720">
    <property type="entry name" value="NAD(P)-binding Rossmann-like Domain"/>
    <property type="match status" value="1"/>
</dbReference>
<comment type="caution">
    <text evidence="3">The sequence shown here is derived from an EMBL/GenBank/DDBJ whole genome shotgun (WGS) entry which is preliminary data.</text>
</comment>
<dbReference type="GO" id="GO:0016491">
    <property type="term" value="F:oxidoreductase activity"/>
    <property type="evidence" value="ECO:0007669"/>
    <property type="project" value="UniProtKB-KW"/>
</dbReference>
<evidence type="ECO:0000313" key="3">
    <source>
        <dbReference type="EMBL" id="EKU95943.1"/>
    </source>
</evidence>
<dbReference type="RefSeq" id="WP_007000249.1">
    <property type="nucleotide sequence ID" value="NZ_JH992955.1"/>
</dbReference>
<accession>K9EH30</accession>
<dbReference type="AlphaFoldDB" id="K9EH30"/>
<organism evidence="3 4">
    <name type="scientific">Actinobaculum massiliense ACS-171-V-Col2</name>
    <dbReference type="NCBI Taxonomy" id="883066"/>
    <lineage>
        <taxon>Bacteria</taxon>
        <taxon>Bacillati</taxon>
        <taxon>Actinomycetota</taxon>
        <taxon>Actinomycetes</taxon>
        <taxon>Actinomycetales</taxon>
        <taxon>Actinomycetaceae</taxon>
        <taxon>Actinobaculum</taxon>
    </lineage>
</organism>
<reference evidence="3 4" key="1">
    <citation type="submission" date="2012-09" db="EMBL/GenBank/DDBJ databases">
        <title>The Genome Sequence of Actinobaculum massiliae ACS-171-V-COL2.</title>
        <authorList>
            <consortium name="The Broad Institute Genome Sequencing Platform"/>
            <person name="Earl A."/>
            <person name="Ward D."/>
            <person name="Feldgarden M."/>
            <person name="Gevers D."/>
            <person name="Saerens B."/>
            <person name="Vaneechoutte M."/>
            <person name="Walker B."/>
            <person name="Young S.K."/>
            <person name="Zeng Q."/>
            <person name="Gargeya S."/>
            <person name="Fitzgerald M."/>
            <person name="Haas B."/>
            <person name="Abouelleil A."/>
            <person name="Alvarado L."/>
            <person name="Arachchi H.M."/>
            <person name="Berlin A."/>
            <person name="Chapman S.B."/>
            <person name="Goldberg J."/>
            <person name="Griggs A."/>
            <person name="Gujja S."/>
            <person name="Hansen M."/>
            <person name="Howarth C."/>
            <person name="Imamovic A."/>
            <person name="Larimer J."/>
            <person name="McCowen C."/>
            <person name="Montmayeur A."/>
            <person name="Murphy C."/>
            <person name="Neiman D."/>
            <person name="Pearson M."/>
            <person name="Priest M."/>
            <person name="Roberts A."/>
            <person name="Saif S."/>
            <person name="Shea T."/>
            <person name="Sisk P."/>
            <person name="Sykes S."/>
            <person name="Wortman J."/>
            <person name="Nusbaum C."/>
            <person name="Birren B."/>
        </authorList>
    </citation>
    <scope>NUCLEOTIDE SEQUENCE [LARGE SCALE GENOMIC DNA]</scope>
    <source>
        <strain evidence="4">ACS-171-V-Col2</strain>
    </source>
</reference>
<evidence type="ECO:0000256" key="1">
    <source>
        <dbReference type="ARBA" id="ARBA00006484"/>
    </source>
</evidence>
<dbReference type="InterPro" id="IPR002347">
    <property type="entry name" value="SDR_fam"/>
</dbReference>
<comment type="similarity">
    <text evidence="1">Belongs to the short-chain dehydrogenases/reductases (SDR) family.</text>
</comment>
<evidence type="ECO:0000313" key="4">
    <source>
        <dbReference type="Proteomes" id="UP000009888"/>
    </source>
</evidence>
<dbReference type="Pfam" id="PF13561">
    <property type="entry name" value="adh_short_C2"/>
    <property type="match status" value="1"/>
</dbReference>
<dbReference type="eggNOG" id="COG1028">
    <property type="taxonomic scope" value="Bacteria"/>
</dbReference>
<sequence>MARTYVLTGSGSGIGKATAEILRKRGDIVVGIDLKGAEVTADLSTPEGRKAGAEEAIEKTGGKIDGVIACAGISAPIAKTISINYFGVVEVLEALRPVLAKSDAPRAAVVSSMATIQQNSPEMVEAALAGDEEKALEIAHSYESDDPQTGYIVYPSSKRAVSRWVRRECIKPEWAGEGIALNAVAPGAVITPMTEQLLSTPEGRAMVDASTPMPLNGYQPPESIANLLIWLTDPENTHVTGQTIYCDGGTDASLRGEDIWAWADEKLYGEQA</sequence>
<protein>
    <submittedName>
        <fullName evidence="3">Uncharacterized protein</fullName>
    </submittedName>
</protein>
<dbReference type="Pfam" id="PF00106">
    <property type="entry name" value="adh_short"/>
    <property type="match status" value="1"/>
</dbReference>
<dbReference type="STRING" id="202789.GCA_001457435_00096"/>
<dbReference type="HOGENOM" id="CLU_010194_1_0_11"/>
<keyword evidence="2" id="KW-0560">Oxidoreductase</keyword>
<dbReference type="InterPro" id="IPR036291">
    <property type="entry name" value="NAD(P)-bd_dom_sf"/>
</dbReference>
<dbReference type="PATRIC" id="fig|883066.3.peg.32"/>